<dbReference type="EMBL" id="ML978228">
    <property type="protein sequence ID" value="KAF2027295.1"/>
    <property type="molecule type" value="Genomic_DNA"/>
</dbReference>
<dbReference type="OrthoDB" id="67027at2759"/>
<proteinExistence type="predicted"/>
<evidence type="ECO:0000313" key="3">
    <source>
        <dbReference type="Proteomes" id="UP000799777"/>
    </source>
</evidence>
<feature type="non-terminal residue" evidence="2">
    <location>
        <position position="1"/>
    </location>
</feature>
<gene>
    <name evidence="2" type="ORF">EK21DRAFT_72183</name>
</gene>
<reference evidence="2" key="1">
    <citation type="journal article" date="2020" name="Stud. Mycol.">
        <title>101 Dothideomycetes genomes: a test case for predicting lifestyles and emergence of pathogens.</title>
        <authorList>
            <person name="Haridas S."/>
            <person name="Albert R."/>
            <person name="Binder M."/>
            <person name="Bloem J."/>
            <person name="Labutti K."/>
            <person name="Salamov A."/>
            <person name="Andreopoulos B."/>
            <person name="Baker S."/>
            <person name="Barry K."/>
            <person name="Bills G."/>
            <person name="Bluhm B."/>
            <person name="Cannon C."/>
            <person name="Castanera R."/>
            <person name="Culley D."/>
            <person name="Daum C."/>
            <person name="Ezra D."/>
            <person name="Gonzalez J."/>
            <person name="Henrissat B."/>
            <person name="Kuo A."/>
            <person name="Liang C."/>
            <person name="Lipzen A."/>
            <person name="Lutzoni F."/>
            <person name="Magnuson J."/>
            <person name="Mondo S."/>
            <person name="Nolan M."/>
            <person name="Ohm R."/>
            <person name="Pangilinan J."/>
            <person name="Park H.-J."/>
            <person name="Ramirez L."/>
            <person name="Alfaro M."/>
            <person name="Sun H."/>
            <person name="Tritt A."/>
            <person name="Yoshinaga Y."/>
            <person name="Zwiers L.-H."/>
            <person name="Turgeon B."/>
            <person name="Goodwin S."/>
            <person name="Spatafora J."/>
            <person name="Crous P."/>
            <person name="Grigoriev I."/>
        </authorList>
    </citation>
    <scope>NUCLEOTIDE SEQUENCE</scope>
    <source>
        <strain evidence="2">CBS 110217</strain>
    </source>
</reference>
<comment type="caution">
    <text evidence="2">The sequence shown here is derived from an EMBL/GenBank/DDBJ whole genome shotgun (WGS) entry which is preliminary data.</text>
</comment>
<dbReference type="AlphaFoldDB" id="A0A9P4H435"/>
<dbReference type="PROSITE" id="PS50142">
    <property type="entry name" value="RNASE_3_2"/>
    <property type="match status" value="1"/>
</dbReference>
<organism evidence="2 3">
    <name type="scientific">Setomelanomma holmii</name>
    <dbReference type="NCBI Taxonomy" id="210430"/>
    <lineage>
        <taxon>Eukaryota</taxon>
        <taxon>Fungi</taxon>
        <taxon>Dikarya</taxon>
        <taxon>Ascomycota</taxon>
        <taxon>Pezizomycotina</taxon>
        <taxon>Dothideomycetes</taxon>
        <taxon>Pleosporomycetidae</taxon>
        <taxon>Pleosporales</taxon>
        <taxon>Pleosporineae</taxon>
        <taxon>Phaeosphaeriaceae</taxon>
        <taxon>Setomelanomma</taxon>
    </lineage>
</organism>
<dbReference type="InterPro" id="IPR000999">
    <property type="entry name" value="RNase_III_dom"/>
</dbReference>
<dbReference type="GO" id="GO:0006396">
    <property type="term" value="P:RNA processing"/>
    <property type="evidence" value="ECO:0007669"/>
    <property type="project" value="InterPro"/>
</dbReference>
<accession>A0A9P4H435</accession>
<dbReference type="GO" id="GO:0004525">
    <property type="term" value="F:ribonuclease III activity"/>
    <property type="evidence" value="ECO:0007669"/>
    <property type="project" value="InterPro"/>
</dbReference>
<name>A0A9P4H435_9PLEO</name>
<sequence>AFRATERMVATAVEALIGAVCLDGGEGKMEEGGLWKAKRWGGPGLELYWEKHRVVSLNTLCSLLFTQPGIDRVNTYPFQIIMRSS</sequence>
<dbReference type="Proteomes" id="UP000799777">
    <property type="component" value="Unassembled WGS sequence"/>
</dbReference>
<evidence type="ECO:0000313" key="2">
    <source>
        <dbReference type="EMBL" id="KAF2027295.1"/>
    </source>
</evidence>
<evidence type="ECO:0000259" key="1">
    <source>
        <dbReference type="PROSITE" id="PS50142"/>
    </source>
</evidence>
<keyword evidence="3" id="KW-1185">Reference proteome</keyword>
<feature type="domain" description="RNase III" evidence="1">
    <location>
        <begin position="1"/>
        <end position="25"/>
    </location>
</feature>
<protein>
    <recommendedName>
        <fullName evidence="1">RNase III domain-containing protein</fullName>
    </recommendedName>
</protein>